<evidence type="ECO:0000313" key="11">
    <source>
        <dbReference type="EMBL" id="GGI17199.1"/>
    </source>
</evidence>
<dbReference type="PIRSF" id="PIRSF500217">
    <property type="entry name" value="AlgI"/>
    <property type="match status" value="1"/>
</dbReference>
<comment type="similarity">
    <text evidence="2 9">Belongs to the membrane-bound acyltransferase family.</text>
</comment>
<evidence type="ECO:0000256" key="2">
    <source>
        <dbReference type="ARBA" id="ARBA00010323"/>
    </source>
</evidence>
<dbReference type="InterPro" id="IPR028362">
    <property type="entry name" value="AlgI"/>
</dbReference>
<keyword evidence="5 10" id="KW-0812">Transmembrane</keyword>
<evidence type="ECO:0000256" key="7">
    <source>
        <dbReference type="ARBA" id="ARBA00023136"/>
    </source>
</evidence>
<dbReference type="InterPro" id="IPR051085">
    <property type="entry name" value="MB_O-acyltransferase"/>
</dbReference>
<dbReference type="PIRSF" id="PIRSF016636">
    <property type="entry name" value="AlgI_DltB"/>
    <property type="match status" value="1"/>
</dbReference>
<name>A0A8J3AR25_9BACI</name>
<dbReference type="AlphaFoldDB" id="A0A8J3AR25"/>
<evidence type="ECO:0000256" key="6">
    <source>
        <dbReference type="ARBA" id="ARBA00022989"/>
    </source>
</evidence>
<comment type="caution">
    <text evidence="11">The sequence shown here is derived from an EMBL/GenBank/DDBJ whole genome shotgun (WGS) entry which is preliminary data.</text>
</comment>
<dbReference type="GO" id="GO:0016746">
    <property type="term" value="F:acyltransferase activity"/>
    <property type="evidence" value="ECO:0007669"/>
    <property type="project" value="UniProtKB-KW"/>
</dbReference>
<keyword evidence="3 9" id="KW-1003">Cell membrane</keyword>
<feature type="transmembrane region" description="Helical" evidence="10">
    <location>
        <begin position="116"/>
        <end position="136"/>
    </location>
</feature>
<feature type="transmembrane region" description="Helical" evidence="10">
    <location>
        <begin position="309"/>
        <end position="334"/>
    </location>
</feature>
<evidence type="ECO:0000256" key="1">
    <source>
        <dbReference type="ARBA" id="ARBA00004651"/>
    </source>
</evidence>
<dbReference type="InterPro" id="IPR004299">
    <property type="entry name" value="MBOAT_fam"/>
</dbReference>
<organism evidence="11 12">
    <name type="scientific">Gottfriedia solisilvae</name>
    <dbReference type="NCBI Taxonomy" id="1516104"/>
    <lineage>
        <taxon>Bacteria</taxon>
        <taxon>Bacillati</taxon>
        <taxon>Bacillota</taxon>
        <taxon>Bacilli</taxon>
        <taxon>Bacillales</taxon>
        <taxon>Bacillaceae</taxon>
        <taxon>Gottfriedia</taxon>
    </lineage>
</organism>
<dbReference type="PANTHER" id="PTHR13285">
    <property type="entry name" value="ACYLTRANSFERASE"/>
    <property type="match status" value="1"/>
</dbReference>
<feature type="transmembrane region" description="Helical" evidence="10">
    <location>
        <begin position="406"/>
        <end position="428"/>
    </location>
</feature>
<gene>
    <name evidence="11" type="ORF">GCM10007380_36750</name>
</gene>
<sequence>MVFSSTVFMFWFLPIVLLVYFIIPRSIKNLWLLVASLFFYAWGEPTYVWLMIFSIIMNYFFGLAVDKNREKKAKIKWIMVAMVCSNLFILGIFKYTNFIAENIEKLTGLTIDVPVIPLPIGISFFTFHALSYVIDVYRGERKVQKNPLNLALYITMFPQLVAGPIVRYQTVANELNKRTESLELIFYGIKRFIIGLAKKMLLANNFGLIADQIFAQSPDQMTTGMAWIGILSYSLQIFFDFAGYSDMAIGLGKMFGFHFLENFNYPYISRSVAEFWRRWHISLGTWFRDYLYIPLGGNRGSNYETYRNLFIVWLATGIWHGASWTFIAWGLYYGFWIAVERAGFGKLISALPKIIQHAYALIIVIVGWVFFRSETFTYAFDYIKTMFAFNGTGLWNASNNFYVSEYGILFIIAVIAATPIGKIVAHKIGDWLISKNRITYFGFQLGEAGWYCLLLLISLSYVVASTFNPFIYFKF</sequence>
<dbReference type="OrthoDB" id="9805788at2"/>
<dbReference type="PANTHER" id="PTHR13285:SF23">
    <property type="entry name" value="TEICHOIC ACID D-ALANYLTRANSFERASE"/>
    <property type="match status" value="1"/>
</dbReference>
<feature type="transmembrane region" description="Helical" evidence="10">
    <location>
        <begin position="354"/>
        <end position="371"/>
    </location>
</feature>
<dbReference type="Pfam" id="PF03062">
    <property type="entry name" value="MBOAT"/>
    <property type="match status" value="1"/>
</dbReference>
<keyword evidence="6 10" id="KW-1133">Transmembrane helix</keyword>
<feature type="transmembrane region" description="Helical" evidence="10">
    <location>
        <begin position="448"/>
        <end position="473"/>
    </location>
</feature>
<evidence type="ECO:0000313" key="12">
    <source>
        <dbReference type="Proteomes" id="UP000626244"/>
    </source>
</evidence>
<evidence type="ECO:0000256" key="8">
    <source>
        <dbReference type="ARBA" id="ARBA00023315"/>
    </source>
</evidence>
<comment type="subcellular location">
    <subcellularLocation>
        <location evidence="1">Cell membrane</location>
        <topology evidence="1">Multi-pass membrane protein</topology>
    </subcellularLocation>
</comment>
<dbReference type="GO" id="GO:0005886">
    <property type="term" value="C:plasma membrane"/>
    <property type="evidence" value="ECO:0007669"/>
    <property type="project" value="UniProtKB-SubCell"/>
</dbReference>
<feature type="transmembrane region" description="Helical" evidence="10">
    <location>
        <begin position="148"/>
        <end position="166"/>
    </location>
</feature>
<keyword evidence="12" id="KW-1185">Reference proteome</keyword>
<feature type="transmembrane region" description="Helical" evidence="10">
    <location>
        <begin position="47"/>
        <end position="65"/>
    </location>
</feature>
<keyword evidence="7 9" id="KW-0472">Membrane</keyword>
<feature type="transmembrane region" description="Helical" evidence="10">
    <location>
        <begin position="77"/>
        <end position="96"/>
    </location>
</feature>
<proteinExistence type="inferred from homology"/>
<accession>A0A8J3AR25</accession>
<dbReference type="Proteomes" id="UP000626244">
    <property type="component" value="Unassembled WGS sequence"/>
</dbReference>
<keyword evidence="8 9" id="KW-0012">Acyltransferase</keyword>
<keyword evidence="4 9" id="KW-0808">Transferase</keyword>
<evidence type="ECO:0000256" key="10">
    <source>
        <dbReference type="SAM" id="Phobius"/>
    </source>
</evidence>
<evidence type="ECO:0000256" key="3">
    <source>
        <dbReference type="ARBA" id="ARBA00022475"/>
    </source>
</evidence>
<evidence type="ECO:0000256" key="5">
    <source>
        <dbReference type="ARBA" id="ARBA00022692"/>
    </source>
</evidence>
<dbReference type="InterPro" id="IPR024194">
    <property type="entry name" value="Ac/AlaTfrase_AlgI/DltB"/>
</dbReference>
<dbReference type="EMBL" id="BMHB01000003">
    <property type="protein sequence ID" value="GGI17199.1"/>
    <property type="molecule type" value="Genomic_DNA"/>
</dbReference>
<protein>
    <submittedName>
        <fullName evidence="11">Alginate O-acetylation protein</fullName>
    </submittedName>
</protein>
<evidence type="ECO:0000256" key="9">
    <source>
        <dbReference type="PIRNR" id="PIRNR016636"/>
    </source>
</evidence>
<feature type="transmembrane region" description="Helical" evidence="10">
    <location>
        <begin position="224"/>
        <end position="244"/>
    </location>
</feature>
<dbReference type="RefSeq" id="WP_088002312.1">
    <property type="nucleotide sequence ID" value="NZ_BMHB01000003.1"/>
</dbReference>
<feature type="transmembrane region" description="Helical" evidence="10">
    <location>
        <begin position="7"/>
        <end position="27"/>
    </location>
</feature>
<reference evidence="12" key="1">
    <citation type="journal article" date="2019" name="Int. J. Syst. Evol. Microbiol.">
        <title>The Global Catalogue of Microorganisms (GCM) 10K type strain sequencing project: providing services to taxonomists for standard genome sequencing and annotation.</title>
        <authorList>
            <consortium name="The Broad Institute Genomics Platform"/>
            <consortium name="The Broad Institute Genome Sequencing Center for Infectious Disease"/>
            <person name="Wu L."/>
            <person name="Ma J."/>
        </authorList>
    </citation>
    <scope>NUCLEOTIDE SEQUENCE [LARGE SCALE GENOMIC DNA]</scope>
    <source>
        <strain evidence="12">CGMCC 1.14993</strain>
    </source>
</reference>
<dbReference type="GO" id="GO:0042121">
    <property type="term" value="P:alginic acid biosynthetic process"/>
    <property type="evidence" value="ECO:0007669"/>
    <property type="project" value="InterPro"/>
</dbReference>
<evidence type="ECO:0000256" key="4">
    <source>
        <dbReference type="ARBA" id="ARBA00022679"/>
    </source>
</evidence>